<dbReference type="Pfam" id="PF01636">
    <property type="entry name" value="APH"/>
    <property type="match status" value="1"/>
</dbReference>
<dbReference type="SUPFAM" id="SSF56112">
    <property type="entry name" value="Protein kinase-like (PK-like)"/>
    <property type="match status" value="1"/>
</dbReference>
<dbReference type="PANTHER" id="PTHR21310">
    <property type="entry name" value="AMINOGLYCOSIDE PHOSPHOTRANSFERASE-RELATED-RELATED"/>
    <property type="match status" value="1"/>
</dbReference>
<evidence type="ECO:0000313" key="3">
    <source>
        <dbReference type="Proteomes" id="UP001303115"/>
    </source>
</evidence>
<keyword evidence="3" id="KW-1185">Reference proteome</keyword>
<dbReference type="PANTHER" id="PTHR21310:SF13">
    <property type="entry name" value="AMINOGLYCOSIDE PHOSPHOTRANSFERASE DOMAIN-CONTAINING PROTEIN"/>
    <property type="match status" value="1"/>
</dbReference>
<comment type="caution">
    <text evidence="2">The sequence shown here is derived from an EMBL/GenBank/DDBJ whole genome shotgun (WGS) entry which is preliminary data.</text>
</comment>
<dbReference type="InterPro" id="IPR051678">
    <property type="entry name" value="AGP_Transferase"/>
</dbReference>
<organism evidence="2 3">
    <name type="scientific">Parachaetomium inaequale</name>
    <dbReference type="NCBI Taxonomy" id="2588326"/>
    <lineage>
        <taxon>Eukaryota</taxon>
        <taxon>Fungi</taxon>
        <taxon>Dikarya</taxon>
        <taxon>Ascomycota</taxon>
        <taxon>Pezizomycotina</taxon>
        <taxon>Sordariomycetes</taxon>
        <taxon>Sordariomycetidae</taxon>
        <taxon>Sordariales</taxon>
        <taxon>Chaetomiaceae</taxon>
        <taxon>Parachaetomium</taxon>
    </lineage>
</organism>
<name>A0AAN6PBF3_9PEZI</name>
<dbReference type="Gene3D" id="3.90.1200.10">
    <property type="match status" value="1"/>
</dbReference>
<dbReference type="AlphaFoldDB" id="A0AAN6PBF3"/>
<feature type="domain" description="Aminoglycoside phosphotransferase" evidence="1">
    <location>
        <begin position="57"/>
        <end position="308"/>
    </location>
</feature>
<dbReference type="InterPro" id="IPR002575">
    <property type="entry name" value="Aminoglycoside_PTrfase"/>
</dbReference>
<evidence type="ECO:0000259" key="1">
    <source>
        <dbReference type="Pfam" id="PF01636"/>
    </source>
</evidence>
<evidence type="ECO:0000313" key="2">
    <source>
        <dbReference type="EMBL" id="KAK4035260.1"/>
    </source>
</evidence>
<dbReference type="EMBL" id="MU854450">
    <property type="protein sequence ID" value="KAK4035260.1"/>
    <property type="molecule type" value="Genomic_DNA"/>
</dbReference>
<proteinExistence type="predicted"/>
<sequence>MSADKLEAKPGSDFDGLEWVWDGIWCLEPRWTVEPDEDVIKQTAASSLNLATAPCDIEFLAQDAFNKVYVVTFPEKEKEVITRVTLPVDPKWKTLSEVATLQWIRDNTSLPVPEVISYQADRRASAVGFEWILMSKMPGRSLGDRWKDVVLSAKEEIARRLAVFCSDTFRAQLRGIGNLFLDDGGSFSVQRIVSSQFIWDGHIHAQVSRGPFQSSRDWLLARLSWSIASHAAPEDKDEDDLEDHQHTMDIIPRLRRHLDDFFPPPGPGSEPERTMILHDDLSRQNTLVDDHGNLTAVVDWECISALPLWYACQLPPLLQGKPHDEEPVKAQYELDEDGNVVELFWEHLEDYQRTQLRRVFLAEMERLQPERVEVFDSSQRQRDFDIAVSSCSDSFLISRIRNWLDDVERGVEGYEGLEERIDHASL</sequence>
<reference evidence="3" key="1">
    <citation type="journal article" date="2023" name="Mol. Phylogenet. Evol.">
        <title>Genome-scale phylogeny and comparative genomics of the fungal order Sordariales.</title>
        <authorList>
            <person name="Hensen N."/>
            <person name="Bonometti L."/>
            <person name="Westerberg I."/>
            <person name="Brannstrom I.O."/>
            <person name="Guillou S."/>
            <person name="Cros-Aarteil S."/>
            <person name="Calhoun S."/>
            <person name="Haridas S."/>
            <person name="Kuo A."/>
            <person name="Mondo S."/>
            <person name="Pangilinan J."/>
            <person name="Riley R."/>
            <person name="LaButti K."/>
            <person name="Andreopoulos B."/>
            <person name="Lipzen A."/>
            <person name="Chen C."/>
            <person name="Yan M."/>
            <person name="Daum C."/>
            <person name="Ng V."/>
            <person name="Clum A."/>
            <person name="Steindorff A."/>
            <person name="Ohm R.A."/>
            <person name="Martin F."/>
            <person name="Silar P."/>
            <person name="Natvig D.O."/>
            <person name="Lalanne C."/>
            <person name="Gautier V."/>
            <person name="Ament-Velasquez S.L."/>
            <person name="Kruys A."/>
            <person name="Hutchinson M.I."/>
            <person name="Powell A.J."/>
            <person name="Barry K."/>
            <person name="Miller A.N."/>
            <person name="Grigoriev I.V."/>
            <person name="Debuchy R."/>
            <person name="Gladieux P."/>
            <person name="Hiltunen Thoren M."/>
            <person name="Johannesson H."/>
        </authorList>
    </citation>
    <scope>NUCLEOTIDE SEQUENCE [LARGE SCALE GENOMIC DNA]</scope>
    <source>
        <strain evidence="3">CBS 284.82</strain>
    </source>
</reference>
<accession>A0AAN6PBF3</accession>
<dbReference type="Proteomes" id="UP001303115">
    <property type="component" value="Unassembled WGS sequence"/>
</dbReference>
<dbReference type="InterPro" id="IPR011009">
    <property type="entry name" value="Kinase-like_dom_sf"/>
</dbReference>
<protein>
    <submittedName>
        <fullName evidence="2">Phosphotransferase enzyme family-domain-containing protein</fullName>
    </submittedName>
</protein>
<gene>
    <name evidence="2" type="ORF">C8A01DRAFT_18050</name>
</gene>